<feature type="domain" description="VOC" evidence="1">
    <location>
        <begin position="13"/>
        <end position="127"/>
    </location>
</feature>
<dbReference type="Proteomes" id="UP000033615">
    <property type="component" value="Unassembled WGS sequence"/>
</dbReference>
<gene>
    <name evidence="2" type="ORF">VT50_0222965</name>
</gene>
<dbReference type="PANTHER" id="PTHR39175:SF1">
    <property type="entry name" value="FAMILY PROTEIN, PUTATIVE (AFU_ORTHOLOGUE AFUA_3G15060)-RELATED"/>
    <property type="match status" value="1"/>
</dbReference>
<dbReference type="InterPro" id="IPR037523">
    <property type="entry name" value="VOC_core"/>
</dbReference>
<dbReference type="RefSeq" id="WP_046085806.1">
    <property type="nucleotide sequence ID" value="NZ_LAKD02000057.1"/>
</dbReference>
<comment type="caution">
    <text evidence="2">The sequence shown here is derived from an EMBL/GenBank/DDBJ whole genome shotgun (WGS) entry which is preliminary data.</text>
</comment>
<dbReference type="InterPro" id="IPR029068">
    <property type="entry name" value="Glyas_Bleomycin-R_OHBP_Dase"/>
</dbReference>
<evidence type="ECO:0000259" key="1">
    <source>
        <dbReference type="PROSITE" id="PS51819"/>
    </source>
</evidence>
<proteinExistence type="predicted"/>
<name>A0A1V4D128_9ACTN</name>
<protein>
    <submittedName>
        <fullName evidence="2">Glyoxalase</fullName>
    </submittedName>
</protein>
<dbReference type="OrthoDB" id="9813630at2"/>
<reference evidence="2" key="1">
    <citation type="submission" date="2016-12" db="EMBL/GenBank/DDBJ databases">
        <title>Genome sequence of Streptomyces antioxidans MUSC 164.</title>
        <authorList>
            <person name="Lee L.-H."/>
            <person name="Ser H.-L."/>
        </authorList>
    </citation>
    <scope>NUCLEOTIDE SEQUENCE [LARGE SCALE GENOMIC DNA]</scope>
    <source>
        <strain evidence="2">MUSC 164</strain>
    </source>
</reference>
<dbReference type="PANTHER" id="PTHR39175">
    <property type="entry name" value="FAMILY PROTEIN, PUTATIVE (AFU_ORTHOLOGUE AFUA_3G15060)-RELATED"/>
    <property type="match status" value="1"/>
</dbReference>
<evidence type="ECO:0000313" key="3">
    <source>
        <dbReference type="Proteomes" id="UP000033615"/>
    </source>
</evidence>
<dbReference type="AlphaFoldDB" id="A0A1V4D128"/>
<dbReference type="SUPFAM" id="SSF54593">
    <property type="entry name" value="Glyoxalase/Bleomycin resistance protein/Dihydroxybiphenyl dioxygenase"/>
    <property type="match status" value="1"/>
</dbReference>
<dbReference type="Gene3D" id="3.10.180.10">
    <property type="entry name" value="2,3-Dihydroxybiphenyl 1,2-Dioxygenase, domain 1"/>
    <property type="match status" value="1"/>
</dbReference>
<keyword evidence="3" id="KW-1185">Reference proteome</keyword>
<sequence>MTERAGDSFNFARLHHVQLAIPPGTEDKCRRFWGDILGMTELEKPAVLAARGGCWFRGGGLEVHLGVEKDFTPARKAHPGILVENLRSLAARLESAEMQVIWDGEFPGHERFYSYDLLGNRLEFMEPHGRQE</sequence>
<organism evidence="2 3">
    <name type="scientific">Streptomyces antioxidans</name>
    <dbReference type="NCBI Taxonomy" id="1507734"/>
    <lineage>
        <taxon>Bacteria</taxon>
        <taxon>Bacillati</taxon>
        <taxon>Actinomycetota</taxon>
        <taxon>Actinomycetes</taxon>
        <taxon>Kitasatosporales</taxon>
        <taxon>Streptomycetaceae</taxon>
        <taxon>Streptomyces</taxon>
    </lineage>
</organism>
<evidence type="ECO:0000313" key="2">
    <source>
        <dbReference type="EMBL" id="OPF76710.1"/>
    </source>
</evidence>
<accession>A0A1V4D128</accession>
<dbReference type="EMBL" id="LAKD02000057">
    <property type="protein sequence ID" value="OPF76710.1"/>
    <property type="molecule type" value="Genomic_DNA"/>
</dbReference>
<dbReference type="PROSITE" id="PS51819">
    <property type="entry name" value="VOC"/>
    <property type="match status" value="1"/>
</dbReference>